<dbReference type="InterPro" id="IPR003439">
    <property type="entry name" value="ABC_transporter-like_ATP-bd"/>
</dbReference>
<dbReference type="GeneID" id="79317692"/>
<dbReference type="Pfam" id="PF00005">
    <property type="entry name" value="ABC_tran"/>
    <property type="match status" value="1"/>
</dbReference>
<dbReference type="AlphaFoldDB" id="A0ABD6AFW4"/>
<dbReference type="SUPFAM" id="SSF52540">
    <property type="entry name" value="P-loop containing nucleoside triphosphate hydrolases"/>
    <property type="match status" value="1"/>
</dbReference>
<dbReference type="PANTHER" id="PTHR45772:SF2">
    <property type="entry name" value="ABC TRANSPORTER ATP-BINDING PROTEIN"/>
    <property type="match status" value="1"/>
</dbReference>
<keyword evidence="10" id="KW-1185">Reference proteome</keyword>
<evidence type="ECO:0000256" key="4">
    <source>
        <dbReference type="ARBA" id="ARBA00022840"/>
    </source>
</evidence>
<sequence>MNDSVVLRTEDLTKRFGSLTAVDSVSWGIESGATKAIIGPNGAGKSTFFNLISGVLPPTSGEVEFHGERITGNPEYKIARRGLVKTHQTTNIYEESTVFDNVRIAAQTNRTTFNMWSKASDLTTVNDQTERVLERVGLTDERDRMAGELPHGLQRKIEIGIALATDPDVILFDEPIAGMSQDGRREMLTVLQELSNDPSLTTVITEHDFDIIMNLAEEITVLHQGAILTEGTPDEIAHNEQVQKVYLGGD</sequence>
<keyword evidence="2" id="KW-0813">Transport</keyword>
<evidence type="ECO:0000259" key="8">
    <source>
        <dbReference type="PROSITE" id="PS50893"/>
    </source>
</evidence>
<evidence type="ECO:0000256" key="5">
    <source>
        <dbReference type="ARBA" id="ARBA00022970"/>
    </source>
</evidence>
<proteinExistence type="inferred from homology"/>
<dbReference type="SMART" id="SM00382">
    <property type="entry name" value="AAA"/>
    <property type="match status" value="1"/>
</dbReference>
<feature type="domain" description="ABC transporter" evidence="8">
    <location>
        <begin position="7"/>
        <end position="249"/>
    </location>
</feature>
<accession>A0ABD6AFW4</accession>
<dbReference type="Gene3D" id="3.40.50.300">
    <property type="entry name" value="P-loop containing nucleotide triphosphate hydrolases"/>
    <property type="match status" value="1"/>
</dbReference>
<organism evidence="9 10">
    <name type="scientific">Halomarina halobia</name>
    <dbReference type="NCBI Taxonomy" id="3033386"/>
    <lineage>
        <taxon>Archaea</taxon>
        <taxon>Methanobacteriati</taxon>
        <taxon>Methanobacteriota</taxon>
        <taxon>Stenosarchaea group</taxon>
        <taxon>Halobacteria</taxon>
        <taxon>Halobacteriales</taxon>
        <taxon>Natronomonadaceae</taxon>
        <taxon>Halomarina</taxon>
    </lineage>
</organism>
<dbReference type="PROSITE" id="PS50893">
    <property type="entry name" value="ABC_TRANSPORTER_2"/>
    <property type="match status" value="1"/>
</dbReference>
<dbReference type="RefSeq" id="WP_276306059.1">
    <property type="nucleotide sequence ID" value="NZ_CP119993.1"/>
</dbReference>
<comment type="caution">
    <text evidence="9">The sequence shown here is derived from an EMBL/GenBank/DDBJ whole genome shotgun (WGS) entry which is preliminary data.</text>
</comment>
<comment type="function">
    <text evidence="6">Probable component of a branched-chain amino-acid transport system.</text>
</comment>
<evidence type="ECO:0000256" key="3">
    <source>
        <dbReference type="ARBA" id="ARBA00022741"/>
    </source>
</evidence>
<dbReference type="EMBL" id="JBHTBF010000003">
    <property type="protein sequence ID" value="MFC7319117.1"/>
    <property type="molecule type" value="Genomic_DNA"/>
</dbReference>
<evidence type="ECO:0000313" key="10">
    <source>
        <dbReference type="Proteomes" id="UP001596547"/>
    </source>
</evidence>
<dbReference type="InterPro" id="IPR051120">
    <property type="entry name" value="ABC_AA/LPS_Transport"/>
</dbReference>
<dbReference type="InterPro" id="IPR032823">
    <property type="entry name" value="BCA_ABC_TP_C"/>
</dbReference>
<evidence type="ECO:0000256" key="2">
    <source>
        <dbReference type="ARBA" id="ARBA00022448"/>
    </source>
</evidence>
<dbReference type="CDD" id="cd03219">
    <property type="entry name" value="ABC_Mj1267_LivG_branched"/>
    <property type="match status" value="1"/>
</dbReference>
<reference evidence="9 10" key="1">
    <citation type="journal article" date="2019" name="Int. J. Syst. Evol. Microbiol.">
        <title>The Global Catalogue of Microorganisms (GCM) 10K type strain sequencing project: providing services to taxonomists for standard genome sequencing and annotation.</title>
        <authorList>
            <consortium name="The Broad Institute Genomics Platform"/>
            <consortium name="The Broad Institute Genome Sequencing Center for Infectious Disease"/>
            <person name="Wu L."/>
            <person name="Ma J."/>
        </authorList>
    </citation>
    <scope>NUCLEOTIDE SEQUENCE [LARGE SCALE GENOMIC DNA]</scope>
    <source>
        <strain evidence="9 10">PSR21</strain>
    </source>
</reference>
<dbReference type="Pfam" id="PF12399">
    <property type="entry name" value="BCA_ABC_TP_C"/>
    <property type="match status" value="1"/>
</dbReference>
<keyword evidence="3" id="KW-0547">Nucleotide-binding</keyword>
<gene>
    <name evidence="9" type="ORF">ACFQPE_20315</name>
</gene>
<evidence type="ECO:0000256" key="1">
    <source>
        <dbReference type="ARBA" id="ARBA00005417"/>
    </source>
</evidence>
<evidence type="ECO:0000256" key="7">
    <source>
        <dbReference type="ARBA" id="ARBA00072811"/>
    </source>
</evidence>
<dbReference type="GO" id="GO:0006865">
    <property type="term" value="P:amino acid transport"/>
    <property type="evidence" value="ECO:0007669"/>
    <property type="project" value="UniProtKB-KW"/>
</dbReference>
<dbReference type="Proteomes" id="UP001596547">
    <property type="component" value="Unassembled WGS sequence"/>
</dbReference>
<evidence type="ECO:0000256" key="6">
    <source>
        <dbReference type="ARBA" id="ARBA00056071"/>
    </source>
</evidence>
<dbReference type="GO" id="GO:0005524">
    <property type="term" value="F:ATP binding"/>
    <property type="evidence" value="ECO:0007669"/>
    <property type="project" value="UniProtKB-KW"/>
</dbReference>
<keyword evidence="5" id="KW-0029">Amino-acid transport</keyword>
<keyword evidence="4 9" id="KW-0067">ATP-binding</keyword>
<dbReference type="PANTHER" id="PTHR45772">
    <property type="entry name" value="CONSERVED COMPONENT OF ABC TRANSPORTER FOR NATURAL AMINO ACIDS-RELATED"/>
    <property type="match status" value="1"/>
</dbReference>
<dbReference type="FunFam" id="3.40.50.300:FF:000421">
    <property type="entry name" value="Branched-chain amino acid ABC transporter ATP-binding protein"/>
    <property type="match status" value="1"/>
</dbReference>
<dbReference type="InterPro" id="IPR003593">
    <property type="entry name" value="AAA+_ATPase"/>
</dbReference>
<comment type="similarity">
    <text evidence="1">Belongs to the ABC transporter superfamily.</text>
</comment>
<protein>
    <recommendedName>
        <fullName evidence="7">Probable branched-chain amino acid transport ATP-binding protein LivG</fullName>
    </recommendedName>
</protein>
<evidence type="ECO:0000313" key="9">
    <source>
        <dbReference type="EMBL" id="MFC7319117.1"/>
    </source>
</evidence>
<name>A0ABD6AFW4_9EURY</name>
<dbReference type="InterPro" id="IPR027417">
    <property type="entry name" value="P-loop_NTPase"/>
</dbReference>